<keyword evidence="1" id="KW-1133">Transmembrane helix</keyword>
<feature type="transmembrane region" description="Helical" evidence="1">
    <location>
        <begin position="12"/>
        <end position="35"/>
    </location>
</feature>
<keyword evidence="1" id="KW-0812">Transmembrane</keyword>
<dbReference type="AlphaFoldDB" id="A0A182EZR9"/>
<reference evidence="2 3" key="2">
    <citation type="submission" date="2018-08" db="EMBL/GenBank/DDBJ databases">
        <authorList>
            <person name="Laetsch R D."/>
            <person name="Stevens L."/>
            <person name="Kumar S."/>
            <person name="Blaxter L. M."/>
        </authorList>
    </citation>
    <scope>NUCLEOTIDE SEQUENCE [LARGE SCALE GENOMIC DNA]</scope>
</reference>
<accession>A0A182EZR9</accession>
<evidence type="ECO:0000313" key="4">
    <source>
        <dbReference type="WBParaSite" id="nOo.2.0.1.t13679-RA"/>
    </source>
</evidence>
<reference evidence="4" key="1">
    <citation type="submission" date="2016-06" db="UniProtKB">
        <authorList>
            <consortium name="WormBaseParasite"/>
        </authorList>
    </citation>
    <scope>IDENTIFICATION</scope>
</reference>
<keyword evidence="1" id="KW-0472">Membrane</keyword>
<evidence type="ECO:0000313" key="3">
    <source>
        <dbReference type="Proteomes" id="UP000271087"/>
    </source>
</evidence>
<dbReference type="EMBL" id="UYRW01017541">
    <property type="protein sequence ID" value="VDN04360.1"/>
    <property type="molecule type" value="Genomic_DNA"/>
</dbReference>
<protein>
    <submittedName>
        <fullName evidence="4">Odorant receptor</fullName>
    </submittedName>
</protein>
<dbReference type="WBParaSite" id="nOo.2.0.1.t13679-RA">
    <property type="protein sequence ID" value="nOo.2.0.1.t13679-RA"/>
    <property type="gene ID" value="nOo.2.0.1.g13679"/>
</dbReference>
<name>A0A182EZR9_ONCOC</name>
<dbReference type="Proteomes" id="UP000271087">
    <property type="component" value="Unassembled WGS sequence"/>
</dbReference>
<keyword evidence="3" id="KW-1185">Reference proteome</keyword>
<organism evidence="4">
    <name type="scientific">Onchocerca ochengi</name>
    <name type="common">Filarial nematode worm</name>
    <dbReference type="NCBI Taxonomy" id="42157"/>
    <lineage>
        <taxon>Eukaryota</taxon>
        <taxon>Metazoa</taxon>
        <taxon>Ecdysozoa</taxon>
        <taxon>Nematoda</taxon>
        <taxon>Chromadorea</taxon>
        <taxon>Rhabditida</taxon>
        <taxon>Spirurina</taxon>
        <taxon>Spiruromorpha</taxon>
        <taxon>Filarioidea</taxon>
        <taxon>Onchocercidae</taxon>
        <taxon>Onchocerca</taxon>
    </lineage>
</organism>
<proteinExistence type="predicted"/>
<sequence>HLLILCIESIVLALLIQFLFSGPIFRMIIGILNMLKYVLDESLKCNFHLK</sequence>
<evidence type="ECO:0000256" key="1">
    <source>
        <dbReference type="SAM" id="Phobius"/>
    </source>
</evidence>
<evidence type="ECO:0000313" key="2">
    <source>
        <dbReference type="EMBL" id="VDN04360.1"/>
    </source>
</evidence>
<gene>
    <name evidence="2" type="ORF">NOO_LOCUS13679</name>
</gene>